<protein>
    <submittedName>
        <fullName evidence="3">DUF4124 domain-containing protein</fullName>
    </submittedName>
</protein>
<feature type="domain" description="DUF4124" evidence="2">
    <location>
        <begin position="35"/>
        <end position="60"/>
    </location>
</feature>
<proteinExistence type="predicted"/>
<feature type="region of interest" description="Disordered" evidence="1">
    <location>
        <begin position="83"/>
        <end position="118"/>
    </location>
</feature>
<dbReference type="EMBL" id="RFFL01000034">
    <property type="protein sequence ID" value="RMH96349.1"/>
    <property type="molecule type" value="Genomic_DNA"/>
</dbReference>
<comment type="caution">
    <text evidence="3">The sequence shown here is derived from an EMBL/GenBank/DDBJ whole genome shotgun (WGS) entry which is preliminary data.</text>
</comment>
<feature type="region of interest" description="Disordered" evidence="1">
    <location>
        <begin position="159"/>
        <end position="179"/>
    </location>
</feature>
<dbReference type="Pfam" id="PF13511">
    <property type="entry name" value="DUF4124"/>
    <property type="match status" value="1"/>
</dbReference>
<keyword evidence="4" id="KW-1185">Reference proteome</keyword>
<feature type="compositionally biased region" description="Basic and acidic residues" evidence="1">
    <location>
        <begin position="159"/>
        <end position="171"/>
    </location>
</feature>
<evidence type="ECO:0000259" key="2">
    <source>
        <dbReference type="Pfam" id="PF13511"/>
    </source>
</evidence>
<gene>
    <name evidence="3" type="ORF">EA795_20390</name>
</gene>
<dbReference type="Proteomes" id="UP000269134">
    <property type="component" value="Unassembled WGS sequence"/>
</dbReference>
<dbReference type="InterPro" id="IPR025392">
    <property type="entry name" value="DUF4124"/>
</dbReference>
<organism evidence="3 4">
    <name type="scientific">Stutzerimonas nitrititolerans</name>
    <dbReference type="NCBI Taxonomy" id="2482751"/>
    <lineage>
        <taxon>Bacteria</taxon>
        <taxon>Pseudomonadati</taxon>
        <taxon>Pseudomonadota</taxon>
        <taxon>Gammaproteobacteria</taxon>
        <taxon>Pseudomonadales</taxon>
        <taxon>Pseudomonadaceae</taxon>
        <taxon>Stutzerimonas</taxon>
    </lineage>
</organism>
<evidence type="ECO:0000313" key="3">
    <source>
        <dbReference type="EMBL" id="RMH96349.1"/>
    </source>
</evidence>
<sequence length="209" mass="22056">MLMQAVGLDDGAVIWFSRPNGGGNLMRSFGFILVALLFSSQAGAATIFKCVDAAGKVTFTKGQNCPDNTGLDDVVRAHNPRISGSSAPVQMAQPRVNASPSAAAGEYGAPQPQQAPRRGVAVVGGSAPRVECDTGLSDRDLRTAKVRGEIVPGMSRKDVESIHGKPNRDGGARGAGTSTYWNDKYLDVTSVNYDRRGCVRSSYQSGHKN</sequence>
<evidence type="ECO:0000313" key="4">
    <source>
        <dbReference type="Proteomes" id="UP000269134"/>
    </source>
</evidence>
<name>A0ABX9USQ7_9GAMM</name>
<reference evidence="3 4" key="1">
    <citation type="submission" date="2018-10" db="EMBL/GenBank/DDBJ databases">
        <title>Pseudomonas sp. GL14 genome.</title>
        <authorList>
            <person name="Peng J."/>
            <person name="Liu Z.-P."/>
        </authorList>
    </citation>
    <scope>NUCLEOTIDE SEQUENCE [LARGE SCALE GENOMIC DNA]</scope>
    <source>
        <strain evidence="3 4">GL14</strain>
    </source>
</reference>
<accession>A0ABX9USQ7</accession>
<evidence type="ECO:0000256" key="1">
    <source>
        <dbReference type="SAM" id="MobiDB-lite"/>
    </source>
</evidence>